<proteinExistence type="predicted"/>
<accession>A0A414QMJ3</accession>
<comment type="caution">
    <text evidence="1">The sequence shown here is derived from an EMBL/GenBank/DDBJ whole genome shotgun (WGS) entry which is preliminary data.</text>
</comment>
<organism evidence="1 2">
    <name type="scientific">Coprococcus comes</name>
    <dbReference type="NCBI Taxonomy" id="410072"/>
    <lineage>
        <taxon>Bacteria</taxon>
        <taxon>Bacillati</taxon>
        <taxon>Bacillota</taxon>
        <taxon>Clostridia</taxon>
        <taxon>Lachnospirales</taxon>
        <taxon>Lachnospiraceae</taxon>
        <taxon>Coprococcus</taxon>
    </lineage>
</organism>
<evidence type="ECO:0000313" key="1">
    <source>
        <dbReference type="EMBL" id="RHF82017.1"/>
    </source>
</evidence>
<protein>
    <submittedName>
        <fullName evidence="1">Uncharacterized protein</fullName>
    </submittedName>
</protein>
<dbReference type="Proteomes" id="UP000284579">
    <property type="component" value="Unassembled WGS sequence"/>
</dbReference>
<sequence>MDFGENALVIKQLIYQYAKKEFVNADAPISLQALIMESVAMEFQKEAYKEKIFKPFQRPPEKEEKTGKPEQLINVLKKEIGKNAGKEDTVKDGGKKE</sequence>
<reference evidence="1 2" key="1">
    <citation type="submission" date="2018-08" db="EMBL/GenBank/DDBJ databases">
        <title>A genome reference for cultivated species of the human gut microbiota.</title>
        <authorList>
            <person name="Zou Y."/>
            <person name="Xue W."/>
            <person name="Luo G."/>
        </authorList>
    </citation>
    <scope>NUCLEOTIDE SEQUENCE [LARGE SCALE GENOMIC DNA]</scope>
    <source>
        <strain evidence="1 2">AM23-3</strain>
    </source>
</reference>
<dbReference type="AlphaFoldDB" id="A0A414QMJ3"/>
<dbReference type="EMBL" id="QRHO01000018">
    <property type="protein sequence ID" value="RHF82017.1"/>
    <property type="molecule type" value="Genomic_DNA"/>
</dbReference>
<evidence type="ECO:0000313" key="2">
    <source>
        <dbReference type="Proteomes" id="UP000284579"/>
    </source>
</evidence>
<dbReference type="RefSeq" id="WP_118199312.1">
    <property type="nucleotide sequence ID" value="NZ_QRHO01000018.1"/>
</dbReference>
<gene>
    <name evidence="1" type="ORF">DW656_12075</name>
</gene>
<name>A0A414QMJ3_9FIRM</name>